<proteinExistence type="predicted"/>
<dbReference type="PANTHER" id="PTHR43800:SF1">
    <property type="entry name" value="PEPTIDYL-LYSINE N-ACETYLTRANSFERASE YJAB"/>
    <property type="match status" value="1"/>
</dbReference>
<organism evidence="4 5">
    <name type="scientific">Secundilactobacillus collinoides</name>
    <name type="common">Lactobacillus collinoides</name>
    <dbReference type="NCBI Taxonomy" id="33960"/>
    <lineage>
        <taxon>Bacteria</taxon>
        <taxon>Bacillati</taxon>
        <taxon>Bacillota</taxon>
        <taxon>Bacilli</taxon>
        <taxon>Lactobacillales</taxon>
        <taxon>Lactobacillaceae</taxon>
        <taxon>Secundilactobacillus</taxon>
    </lineage>
</organism>
<dbReference type="CDD" id="cd04301">
    <property type="entry name" value="NAT_SF"/>
    <property type="match status" value="1"/>
</dbReference>
<evidence type="ECO:0000313" key="4">
    <source>
        <dbReference type="EMBL" id="KZL39431.1"/>
    </source>
</evidence>
<keyword evidence="2" id="KW-0012">Acyltransferase</keyword>
<feature type="domain" description="N-acetyltransferase" evidence="3">
    <location>
        <begin position="2"/>
        <end position="144"/>
    </location>
</feature>
<dbReference type="InterPro" id="IPR016181">
    <property type="entry name" value="Acyl_CoA_acyltransferase"/>
</dbReference>
<dbReference type="PROSITE" id="PS51186">
    <property type="entry name" value="GNAT"/>
    <property type="match status" value="1"/>
</dbReference>
<dbReference type="EMBL" id="JYDC01000046">
    <property type="protein sequence ID" value="KZL39431.1"/>
    <property type="molecule type" value="Genomic_DNA"/>
</dbReference>
<comment type="caution">
    <text evidence="4">The sequence shown here is derived from an EMBL/GenBank/DDBJ whole genome shotgun (WGS) entry which is preliminary data.</text>
</comment>
<evidence type="ECO:0000256" key="2">
    <source>
        <dbReference type="ARBA" id="ARBA00023315"/>
    </source>
</evidence>
<dbReference type="Proteomes" id="UP000076480">
    <property type="component" value="Unassembled WGS sequence"/>
</dbReference>
<dbReference type="SUPFAM" id="SSF55729">
    <property type="entry name" value="Acyl-CoA N-acyltransferases (Nat)"/>
    <property type="match status" value="1"/>
</dbReference>
<dbReference type="PANTHER" id="PTHR43800">
    <property type="entry name" value="PEPTIDYL-LYSINE N-ACETYLTRANSFERASE YJAB"/>
    <property type="match status" value="1"/>
</dbReference>
<dbReference type="InterPro" id="IPR000182">
    <property type="entry name" value="GNAT_dom"/>
</dbReference>
<reference evidence="4 5" key="1">
    <citation type="submission" date="2015-02" db="EMBL/GenBank/DDBJ databases">
        <title>Draft genome sequence of Lactobacillus collinoides CUPV2371 isolated from a natural cider, the first genome sequence of a strain of this species.</title>
        <authorList>
            <person name="Puertas A.I."/>
            <person name="Spano G."/>
            <person name="Capozzi V."/>
            <person name="Lamontanara A."/>
            <person name="Orru L."/>
            <person name="Duenas M.T."/>
        </authorList>
    </citation>
    <scope>NUCLEOTIDE SEQUENCE [LARGE SCALE GENOMIC DNA]</scope>
    <source>
        <strain evidence="4 5">237</strain>
    </source>
</reference>
<evidence type="ECO:0000313" key="5">
    <source>
        <dbReference type="Proteomes" id="UP000076480"/>
    </source>
</evidence>
<evidence type="ECO:0000259" key="3">
    <source>
        <dbReference type="PROSITE" id="PS51186"/>
    </source>
</evidence>
<gene>
    <name evidence="4" type="ORF">TY91_10335</name>
</gene>
<name>A0A166GNM7_SECCO</name>
<dbReference type="Gene3D" id="3.40.630.30">
    <property type="match status" value="1"/>
</dbReference>
<protein>
    <recommendedName>
        <fullName evidence="3">N-acetyltransferase domain-containing protein</fullName>
    </recommendedName>
</protein>
<dbReference type="GO" id="GO:0016747">
    <property type="term" value="F:acyltransferase activity, transferring groups other than amino-acyl groups"/>
    <property type="evidence" value="ECO:0007669"/>
    <property type="project" value="InterPro"/>
</dbReference>
<dbReference type="Pfam" id="PF13673">
    <property type="entry name" value="Acetyltransf_10"/>
    <property type="match status" value="1"/>
</dbReference>
<evidence type="ECO:0000256" key="1">
    <source>
        <dbReference type="ARBA" id="ARBA00022679"/>
    </source>
</evidence>
<dbReference type="AlphaFoldDB" id="A0A166GNM7"/>
<accession>A0A166GNM7</accession>
<dbReference type="PATRIC" id="fig|33960.6.peg.2681"/>
<keyword evidence="1" id="KW-0808">Transferase</keyword>
<keyword evidence="5" id="KW-1185">Reference proteome</keyword>
<sequence length="144" mass="16501">MQTLSKVTEHQLDTLMDIWLTSNLQAHSFVPSQYWRSHEAEVRAALPQAELTVAMTDTGRIVGFVGVQNGYIAGVFVADEMRNQHIGHRLLMHLKQRYAKLTLSVFEANAGAVRFYERERFVISATRMAEDVKQVAYEMTWKRG</sequence>